<evidence type="ECO:0000313" key="5">
    <source>
        <dbReference type="EMBL" id="CAB4300820.1"/>
    </source>
</evidence>
<protein>
    <recommendedName>
        <fullName evidence="3">UBC core domain-containing protein</fullName>
    </recommendedName>
</protein>
<evidence type="ECO:0000313" key="7">
    <source>
        <dbReference type="Proteomes" id="UP000507245"/>
    </source>
</evidence>
<dbReference type="EMBL" id="CAEKKB010000002">
    <property type="protein sequence ID" value="CAB4300820.1"/>
    <property type="molecule type" value="Genomic_DNA"/>
</dbReference>
<dbReference type="PANTHER" id="PTHR46116">
    <property type="entry name" value="(E3-INDEPENDENT) E2 UBIQUITIN-CONJUGATING ENZYME"/>
    <property type="match status" value="1"/>
</dbReference>
<keyword evidence="2" id="KW-0833">Ubl conjugation pathway</keyword>
<dbReference type="OrthoDB" id="47801at2759"/>
<dbReference type="AlphaFoldDB" id="A0A6J5WGC3"/>
<evidence type="ECO:0000313" key="6">
    <source>
        <dbReference type="Proteomes" id="UP000507222"/>
    </source>
</evidence>
<dbReference type="PROSITE" id="PS50127">
    <property type="entry name" value="UBC_2"/>
    <property type="match status" value="1"/>
</dbReference>
<evidence type="ECO:0000313" key="4">
    <source>
        <dbReference type="EMBL" id="CAB4270418.1"/>
    </source>
</evidence>
<reference evidence="7" key="1">
    <citation type="journal article" date="2020" name="Genome Biol.">
        <title>Gamete binning: chromosome-level and haplotype-resolved genome assembly enabled by high-throughput single-cell sequencing of gamete genomes.</title>
        <authorList>
            <person name="Campoy J.A."/>
            <person name="Sun H."/>
            <person name="Goel M."/>
            <person name="Jiao W.-B."/>
            <person name="Folz-Donahue K."/>
            <person name="Wang N."/>
            <person name="Rubio M."/>
            <person name="Liu C."/>
            <person name="Kukat C."/>
            <person name="Ruiz D."/>
            <person name="Huettel B."/>
            <person name="Schneeberger K."/>
        </authorList>
    </citation>
    <scope>NUCLEOTIDE SEQUENCE [LARGE SCALE GENOMIC DNA]</scope>
    <source>
        <strain evidence="7">cv. Rojo Pasion</strain>
    </source>
</reference>
<evidence type="ECO:0000256" key="2">
    <source>
        <dbReference type="ARBA" id="ARBA00022786"/>
    </source>
</evidence>
<dbReference type="EMBL" id="CAEKDK010000002">
    <property type="protein sequence ID" value="CAB4270418.1"/>
    <property type="molecule type" value="Genomic_DNA"/>
</dbReference>
<evidence type="ECO:0000256" key="1">
    <source>
        <dbReference type="ARBA" id="ARBA00022679"/>
    </source>
</evidence>
<evidence type="ECO:0000259" key="3">
    <source>
        <dbReference type="PROSITE" id="PS50127"/>
    </source>
</evidence>
<keyword evidence="7" id="KW-1185">Reference proteome</keyword>
<keyword evidence="1" id="KW-0808">Transferase</keyword>
<proteinExistence type="predicted"/>
<dbReference type="Gene3D" id="3.10.110.10">
    <property type="entry name" value="Ubiquitin Conjugating Enzyme"/>
    <property type="match status" value="1"/>
</dbReference>
<organism evidence="5 7">
    <name type="scientific">Prunus armeniaca</name>
    <name type="common">Apricot</name>
    <name type="synonym">Armeniaca vulgaris</name>
    <dbReference type="NCBI Taxonomy" id="36596"/>
    <lineage>
        <taxon>Eukaryota</taxon>
        <taxon>Viridiplantae</taxon>
        <taxon>Streptophyta</taxon>
        <taxon>Embryophyta</taxon>
        <taxon>Tracheophyta</taxon>
        <taxon>Spermatophyta</taxon>
        <taxon>Magnoliopsida</taxon>
        <taxon>eudicotyledons</taxon>
        <taxon>Gunneridae</taxon>
        <taxon>Pentapetalae</taxon>
        <taxon>rosids</taxon>
        <taxon>fabids</taxon>
        <taxon>Rosales</taxon>
        <taxon>Rosaceae</taxon>
        <taxon>Amygdaloideae</taxon>
        <taxon>Amygdaleae</taxon>
        <taxon>Prunus</taxon>
    </lineage>
</organism>
<feature type="domain" description="UBC core" evidence="3">
    <location>
        <begin position="48"/>
        <end position="215"/>
    </location>
</feature>
<reference evidence="5 6" key="2">
    <citation type="submission" date="2020-05" db="EMBL/GenBank/DDBJ databases">
        <authorList>
            <person name="Campoy J."/>
            <person name="Schneeberger K."/>
            <person name="Spophaly S."/>
        </authorList>
    </citation>
    <scope>NUCLEOTIDE SEQUENCE [LARGE SCALE GENOMIC DNA]</scope>
    <source>
        <strain evidence="5">PruArmRojPasFocal</strain>
    </source>
</reference>
<dbReference type="Proteomes" id="UP000507222">
    <property type="component" value="Unassembled WGS sequence"/>
</dbReference>
<dbReference type="InterPro" id="IPR016135">
    <property type="entry name" value="UBQ-conjugating_enzyme/RWD"/>
</dbReference>
<dbReference type="Pfam" id="PF00179">
    <property type="entry name" value="UQ_con"/>
    <property type="match status" value="1"/>
</dbReference>
<dbReference type="SUPFAM" id="SSF54495">
    <property type="entry name" value="UBC-like"/>
    <property type="match status" value="1"/>
</dbReference>
<sequence length="215" mass="24224">MMAPSSASSVTPKMMTSKPNVFKRFDVFSDHSDHHYVNNKNGCGGGGWVRKKIMQEWKILEKYLRDSIYVRAYETCIDLLGVVVVGAFGTPYHDTLFFLDITFPFDYSTRPPKVHYHSFGLRPNPNLYASRKRAGKVGPISVDDPPGFGVDPRPGSQQGALLQRSGSWEPVWMRGVSGLQRESFHFDLQNDAVFAPEGAAEFQGFHRRVHIWGVS</sequence>
<dbReference type="InterPro" id="IPR000608">
    <property type="entry name" value="UBC"/>
</dbReference>
<dbReference type="GO" id="GO:0061631">
    <property type="term" value="F:ubiquitin conjugating enzyme activity"/>
    <property type="evidence" value="ECO:0007669"/>
    <property type="project" value="TreeGrafter"/>
</dbReference>
<dbReference type="PANTHER" id="PTHR46116:SF19">
    <property type="entry name" value="UBIQUITIN-CONJUGATING ENZYME FAMILY PROTEIN"/>
    <property type="match status" value="1"/>
</dbReference>
<dbReference type="Proteomes" id="UP000507245">
    <property type="component" value="Unassembled WGS sequence"/>
</dbReference>
<name>A0A6J5WGC3_PRUAR</name>
<accession>A0A6J5WGC3</accession>
<gene>
    <name evidence="4" type="ORF">CURHAP_LOCUS16527</name>
    <name evidence="5" type="ORF">ORAREDHAP_LOCUS16104</name>
</gene>